<evidence type="ECO:0000256" key="1">
    <source>
        <dbReference type="SAM" id="Phobius"/>
    </source>
</evidence>
<reference evidence="3" key="1">
    <citation type="submission" date="2023-03" db="EMBL/GenBank/DDBJ databases">
        <title>Edaphobacter sp.</title>
        <authorList>
            <person name="Huber K.J."/>
            <person name="Papendorf J."/>
            <person name="Pilke C."/>
            <person name="Bunk B."/>
            <person name="Sproeer C."/>
            <person name="Pester M."/>
        </authorList>
    </citation>
    <scope>NUCLEOTIDE SEQUENCE</scope>
    <source>
        <strain evidence="3">DSM 109920</strain>
    </source>
</reference>
<keyword evidence="1" id="KW-1133">Transmembrane helix</keyword>
<protein>
    <submittedName>
        <fullName evidence="3">Protein phosphatase 2C domain-containing protein</fullName>
    </submittedName>
</protein>
<name>A0AAU7D5S4_9BACT</name>
<dbReference type="CDD" id="cd00143">
    <property type="entry name" value="PP2Cc"/>
    <property type="match status" value="1"/>
</dbReference>
<dbReference type="InterPro" id="IPR015655">
    <property type="entry name" value="PP2C"/>
</dbReference>
<accession>A0AAU7D5S4</accession>
<keyword evidence="1" id="KW-0472">Membrane</keyword>
<dbReference type="AlphaFoldDB" id="A0AAU7D5S4"/>
<dbReference type="RefSeq" id="WP_348269470.1">
    <property type="nucleotide sequence ID" value="NZ_CP121195.1"/>
</dbReference>
<evidence type="ECO:0000259" key="2">
    <source>
        <dbReference type="PROSITE" id="PS51746"/>
    </source>
</evidence>
<dbReference type="SMART" id="SM00332">
    <property type="entry name" value="PP2Cc"/>
    <property type="match status" value="1"/>
</dbReference>
<keyword evidence="1" id="KW-0812">Transmembrane</keyword>
<proteinExistence type="predicted"/>
<dbReference type="SMART" id="SM00331">
    <property type="entry name" value="PP2C_SIG"/>
    <property type="match status" value="1"/>
</dbReference>
<dbReference type="SUPFAM" id="SSF81606">
    <property type="entry name" value="PP2C-like"/>
    <property type="match status" value="1"/>
</dbReference>
<dbReference type="PROSITE" id="PS51746">
    <property type="entry name" value="PPM_2"/>
    <property type="match status" value="1"/>
</dbReference>
<dbReference type="InterPro" id="IPR036457">
    <property type="entry name" value="PPM-type-like_dom_sf"/>
</dbReference>
<dbReference type="EMBL" id="CP121195">
    <property type="protein sequence ID" value="XBH12448.1"/>
    <property type="molecule type" value="Genomic_DNA"/>
</dbReference>
<evidence type="ECO:0000313" key="3">
    <source>
        <dbReference type="EMBL" id="XBH12448.1"/>
    </source>
</evidence>
<dbReference type="InterPro" id="IPR001932">
    <property type="entry name" value="PPM-type_phosphatase-like_dom"/>
</dbReference>
<feature type="transmembrane region" description="Helical" evidence="1">
    <location>
        <begin position="290"/>
        <end position="310"/>
    </location>
</feature>
<dbReference type="PANTHER" id="PTHR47992">
    <property type="entry name" value="PROTEIN PHOSPHATASE"/>
    <property type="match status" value="1"/>
</dbReference>
<sequence length="328" mass="35577">MKKIEPSLQNVGRAVTSIDLWGGNTDILSASLRCHPGAVRSENQDRVGAEKTSHSTFVLVADGVGGDGGGGQAAEIARTEYIRSLKSSGSAIQPAEALKLATRAVNARIEECRRSGPAAFNKMSSTVALVLLQDNVAYIGHLGDSRVYRAREDGLMCLTRDHSVVRTMIEKGIISEAQAENHPSSHILTHSLGQVDVELEVSSHALATDDVFLLCSDGLWAYVPEAAIYGVLAERPLQTAVAADTLLRSALDAGAPDNVSIAVLRIYDRERKKVQEKAVKTERKGISRRAWIWITALLLLALIATFYFVYSYEFEQRHPAPIRSGTPS</sequence>
<organism evidence="3">
    <name type="scientific">Edaphobacter paludis</name>
    <dbReference type="NCBI Taxonomy" id="3035702"/>
    <lineage>
        <taxon>Bacteria</taxon>
        <taxon>Pseudomonadati</taxon>
        <taxon>Acidobacteriota</taxon>
        <taxon>Terriglobia</taxon>
        <taxon>Terriglobales</taxon>
        <taxon>Acidobacteriaceae</taxon>
        <taxon>Edaphobacter</taxon>
    </lineage>
</organism>
<feature type="domain" description="PPM-type phosphatase" evidence="2">
    <location>
        <begin position="26"/>
        <end position="266"/>
    </location>
</feature>
<dbReference type="GO" id="GO:0004722">
    <property type="term" value="F:protein serine/threonine phosphatase activity"/>
    <property type="evidence" value="ECO:0007669"/>
    <property type="project" value="InterPro"/>
</dbReference>
<dbReference type="Gene3D" id="3.60.40.10">
    <property type="entry name" value="PPM-type phosphatase domain"/>
    <property type="match status" value="1"/>
</dbReference>
<dbReference type="Pfam" id="PF13672">
    <property type="entry name" value="PP2C_2"/>
    <property type="match status" value="1"/>
</dbReference>
<gene>
    <name evidence="3" type="ORF">P8936_12180</name>
</gene>